<dbReference type="PANTHER" id="PTHR43658:SF8">
    <property type="entry name" value="17-BETA-HYDROXYSTEROID DEHYDROGENASE 14-RELATED"/>
    <property type="match status" value="1"/>
</dbReference>
<organism evidence="3 4">
    <name type="scientific">Tamaricihabitans halophyticus</name>
    <dbReference type="NCBI Taxonomy" id="1262583"/>
    <lineage>
        <taxon>Bacteria</taxon>
        <taxon>Bacillati</taxon>
        <taxon>Actinomycetota</taxon>
        <taxon>Actinomycetes</taxon>
        <taxon>Pseudonocardiales</taxon>
        <taxon>Pseudonocardiaceae</taxon>
        <taxon>Tamaricihabitans</taxon>
    </lineage>
</organism>
<dbReference type="PRINTS" id="PR00081">
    <property type="entry name" value="GDHRDH"/>
</dbReference>
<dbReference type="Gene3D" id="3.40.50.720">
    <property type="entry name" value="NAD(P)-binding Rossmann-like Domain"/>
    <property type="match status" value="1"/>
</dbReference>
<dbReference type="EMBL" id="SLXQ01000004">
    <property type="protein sequence ID" value="TCP53473.1"/>
    <property type="molecule type" value="Genomic_DNA"/>
</dbReference>
<dbReference type="InterPro" id="IPR002347">
    <property type="entry name" value="SDR_fam"/>
</dbReference>
<evidence type="ECO:0000256" key="1">
    <source>
        <dbReference type="ARBA" id="ARBA00006484"/>
    </source>
</evidence>
<dbReference type="AlphaFoldDB" id="A0A4R2QU40"/>
<evidence type="ECO:0000313" key="4">
    <source>
        <dbReference type="Proteomes" id="UP000294911"/>
    </source>
</evidence>
<evidence type="ECO:0000256" key="2">
    <source>
        <dbReference type="ARBA" id="ARBA00023002"/>
    </source>
</evidence>
<dbReference type="InterPro" id="IPR020904">
    <property type="entry name" value="Sc_DH/Rdtase_CS"/>
</dbReference>
<protein>
    <submittedName>
        <fullName evidence="3">NAD(P)-dependent dehydrogenase (Short-subunit alcohol dehydrogenase family)</fullName>
    </submittedName>
</protein>
<evidence type="ECO:0000313" key="3">
    <source>
        <dbReference type="EMBL" id="TCP53473.1"/>
    </source>
</evidence>
<dbReference type="InterPro" id="IPR036291">
    <property type="entry name" value="NAD(P)-bd_dom_sf"/>
</dbReference>
<proteinExistence type="inferred from homology"/>
<comment type="caution">
    <text evidence="3">The sequence shown here is derived from an EMBL/GenBank/DDBJ whole genome shotgun (WGS) entry which is preliminary data.</text>
</comment>
<dbReference type="Proteomes" id="UP000294911">
    <property type="component" value="Unassembled WGS sequence"/>
</dbReference>
<accession>A0A4R2QU40</accession>
<gene>
    <name evidence="3" type="ORF">EV191_10440</name>
</gene>
<keyword evidence="4" id="KW-1185">Reference proteome</keyword>
<sequence length="254" mass="26471">MDIAGNVALVTGAGSGLGAATAQRLADRGALVVGLDRHADSLARFVEQCPGAIPVHADVTDSAAIAHAVATAIEAGALRVAVNCAATGLPASRTVRRDGAMHPLQPWRDVIDTNLVAAYDVTRQVARAMAQQDATASSGRGVIVHLSSIAGLDGSQGVSAYASAKLALTAMVQSTARDLGIWGIRVMAVAPGAFDTAMVSGLPEEIMARRLRDMVYPKRLGRPDELASFVQHIVENDYLNAECVRLDAGLRIIE</sequence>
<dbReference type="PROSITE" id="PS00061">
    <property type="entry name" value="ADH_SHORT"/>
    <property type="match status" value="1"/>
</dbReference>
<comment type="similarity">
    <text evidence="1">Belongs to the short-chain dehydrogenases/reductases (SDR) family.</text>
</comment>
<dbReference type="GO" id="GO:0016491">
    <property type="term" value="F:oxidoreductase activity"/>
    <property type="evidence" value="ECO:0007669"/>
    <property type="project" value="UniProtKB-KW"/>
</dbReference>
<dbReference type="Pfam" id="PF00106">
    <property type="entry name" value="adh_short"/>
    <property type="match status" value="1"/>
</dbReference>
<name>A0A4R2QU40_9PSEU</name>
<keyword evidence="2" id="KW-0560">Oxidoreductase</keyword>
<reference evidence="3 4" key="1">
    <citation type="submission" date="2019-03" db="EMBL/GenBank/DDBJ databases">
        <title>Genomic Encyclopedia of Type Strains, Phase IV (KMG-IV): sequencing the most valuable type-strain genomes for metagenomic binning, comparative biology and taxonomic classification.</title>
        <authorList>
            <person name="Goeker M."/>
        </authorList>
    </citation>
    <scope>NUCLEOTIDE SEQUENCE [LARGE SCALE GENOMIC DNA]</scope>
    <source>
        <strain evidence="3 4">DSM 45765</strain>
    </source>
</reference>
<dbReference type="SUPFAM" id="SSF51735">
    <property type="entry name" value="NAD(P)-binding Rossmann-fold domains"/>
    <property type="match status" value="1"/>
</dbReference>
<dbReference type="RefSeq" id="WP_165912937.1">
    <property type="nucleotide sequence ID" value="NZ_SLXQ01000004.1"/>
</dbReference>
<dbReference type="PANTHER" id="PTHR43658">
    <property type="entry name" value="SHORT-CHAIN DEHYDROGENASE/REDUCTASE"/>
    <property type="match status" value="1"/>
</dbReference>